<proteinExistence type="predicted"/>
<feature type="transmembrane region" description="Helical" evidence="2">
    <location>
        <begin position="136"/>
        <end position="157"/>
    </location>
</feature>
<keyword evidence="2" id="KW-1133">Transmembrane helix</keyword>
<evidence type="ECO:0008006" key="5">
    <source>
        <dbReference type="Google" id="ProtNLM"/>
    </source>
</evidence>
<gene>
    <name evidence="3" type="ORF">ACFPZF_36195</name>
</gene>
<evidence type="ECO:0000256" key="2">
    <source>
        <dbReference type="SAM" id="Phobius"/>
    </source>
</evidence>
<feature type="transmembrane region" description="Helical" evidence="2">
    <location>
        <begin position="92"/>
        <end position="116"/>
    </location>
</feature>
<accession>A0ABW0VRN3</accession>
<evidence type="ECO:0000256" key="1">
    <source>
        <dbReference type="SAM" id="MobiDB-lite"/>
    </source>
</evidence>
<name>A0ABW0VRN3_9ACTN</name>
<dbReference type="Proteomes" id="UP001596066">
    <property type="component" value="Unassembled WGS sequence"/>
</dbReference>
<evidence type="ECO:0000313" key="3">
    <source>
        <dbReference type="EMBL" id="MFC5646771.1"/>
    </source>
</evidence>
<feature type="region of interest" description="Disordered" evidence="1">
    <location>
        <begin position="235"/>
        <end position="263"/>
    </location>
</feature>
<dbReference type="EMBL" id="JBHSOC010000113">
    <property type="protein sequence ID" value="MFC5646771.1"/>
    <property type="molecule type" value="Genomic_DNA"/>
</dbReference>
<evidence type="ECO:0000313" key="4">
    <source>
        <dbReference type="Proteomes" id="UP001596066"/>
    </source>
</evidence>
<keyword evidence="2" id="KW-0812">Transmembrane</keyword>
<dbReference type="RefSeq" id="WP_346149012.1">
    <property type="nucleotide sequence ID" value="NZ_BAAAUA010000061.1"/>
</dbReference>
<organism evidence="3 4">
    <name type="scientific">Kitasatospora cinereorecta</name>
    <dbReference type="NCBI Taxonomy" id="285560"/>
    <lineage>
        <taxon>Bacteria</taxon>
        <taxon>Bacillati</taxon>
        <taxon>Actinomycetota</taxon>
        <taxon>Actinomycetes</taxon>
        <taxon>Kitasatosporales</taxon>
        <taxon>Streptomycetaceae</taxon>
        <taxon>Kitasatospora</taxon>
    </lineage>
</organism>
<reference evidence="4" key="1">
    <citation type="journal article" date="2019" name="Int. J. Syst. Evol. Microbiol.">
        <title>The Global Catalogue of Microorganisms (GCM) 10K type strain sequencing project: providing services to taxonomists for standard genome sequencing and annotation.</title>
        <authorList>
            <consortium name="The Broad Institute Genomics Platform"/>
            <consortium name="The Broad Institute Genome Sequencing Center for Infectious Disease"/>
            <person name="Wu L."/>
            <person name="Ma J."/>
        </authorList>
    </citation>
    <scope>NUCLEOTIDE SEQUENCE [LARGE SCALE GENOMIC DNA]</scope>
    <source>
        <strain evidence="4">CGMCC 4.1622</strain>
    </source>
</reference>
<keyword evidence="2" id="KW-0472">Membrane</keyword>
<protein>
    <recommendedName>
        <fullName evidence="5">N-acetyltransferase domain-containing protein</fullName>
    </recommendedName>
</protein>
<keyword evidence="4" id="KW-1185">Reference proteome</keyword>
<comment type="caution">
    <text evidence="3">The sequence shown here is derived from an EMBL/GenBank/DDBJ whole genome shotgun (WGS) entry which is preliminary data.</text>
</comment>
<sequence>MTGRPTGPERGEGPPACAVPAHLRPRWRHLPLLAAVLAQAFAPPGARGRRLGYAFVPFWLVQIALSHGRGQVLAIGPATVTVIQPTTPGRRLAVSCAALPAAVLALCAAMLPVAAAGALVADLAAGPKWCAVGADAGLAVCAGLLVWQLAALARAALRATQLHRVLRPLQHRGGRWAEVGSLAGGRDAHATRTLARELLTWADEHRIGLAAVAATDRLARLYARAGFRPAHPGSAVLLRKPEAPGTPAGRLGAASGPAPRKQR</sequence>